<feature type="transmembrane region" description="Helical" evidence="2">
    <location>
        <begin position="331"/>
        <end position="351"/>
    </location>
</feature>
<feature type="transmembrane region" description="Helical" evidence="2">
    <location>
        <begin position="154"/>
        <end position="175"/>
    </location>
</feature>
<feature type="transmembrane region" description="Helical" evidence="2">
    <location>
        <begin position="206"/>
        <end position="222"/>
    </location>
</feature>
<feature type="compositionally biased region" description="Acidic residues" evidence="1">
    <location>
        <begin position="18"/>
        <end position="28"/>
    </location>
</feature>
<feature type="transmembrane region" description="Helical" evidence="2">
    <location>
        <begin position="296"/>
        <end position="319"/>
    </location>
</feature>
<evidence type="ECO:0000313" key="3">
    <source>
        <dbReference type="EMBL" id="MFC4831648.1"/>
    </source>
</evidence>
<comment type="caution">
    <text evidence="3">The sequence shown here is derived from an EMBL/GenBank/DDBJ whole genome shotgun (WGS) entry which is preliminary data.</text>
</comment>
<evidence type="ECO:0000256" key="2">
    <source>
        <dbReference type="SAM" id="Phobius"/>
    </source>
</evidence>
<feature type="region of interest" description="Disordered" evidence="1">
    <location>
        <begin position="1"/>
        <end position="31"/>
    </location>
</feature>
<evidence type="ECO:0000313" key="4">
    <source>
        <dbReference type="Proteomes" id="UP001595909"/>
    </source>
</evidence>
<feature type="transmembrane region" description="Helical" evidence="2">
    <location>
        <begin position="389"/>
        <end position="407"/>
    </location>
</feature>
<organism evidence="3 4">
    <name type="scientific">Actinomycetospora chibensis</name>
    <dbReference type="NCBI Taxonomy" id="663606"/>
    <lineage>
        <taxon>Bacteria</taxon>
        <taxon>Bacillati</taxon>
        <taxon>Actinomycetota</taxon>
        <taxon>Actinomycetes</taxon>
        <taxon>Pseudonocardiales</taxon>
        <taxon>Pseudonocardiaceae</taxon>
        <taxon>Actinomycetospora</taxon>
    </lineage>
</organism>
<feature type="transmembrane region" description="Helical" evidence="2">
    <location>
        <begin position="130"/>
        <end position="147"/>
    </location>
</feature>
<keyword evidence="2" id="KW-0812">Transmembrane</keyword>
<evidence type="ECO:0000256" key="1">
    <source>
        <dbReference type="SAM" id="MobiDB-lite"/>
    </source>
</evidence>
<proteinExistence type="predicted"/>
<keyword evidence="4" id="KW-1185">Reference proteome</keyword>
<feature type="transmembrane region" description="Helical" evidence="2">
    <location>
        <begin position="363"/>
        <end position="382"/>
    </location>
</feature>
<feature type="transmembrane region" description="Helical" evidence="2">
    <location>
        <begin position="181"/>
        <end position="199"/>
    </location>
</feature>
<dbReference type="RefSeq" id="WP_274188648.1">
    <property type="nucleotide sequence ID" value="NZ_BAABHN010000008.1"/>
</dbReference>
<feature type="transmembrane region" description="Helical" evidence="2">
    <location>
        <begin position="257"/>
        <end position="276"/>
    </location>
</feature>
<name>A0ABV9RBU1_9PSEU</name>
<dbReference type="Proteomes" id="UP001595909">
    <property type="component" value="Unassembled WGS sequence"/>
</dbReference>
<reference evidence="4" key="1">
    <citation type="journal article" date="2019" name="Int. J. Syst. Evol. Microbiol.">
        <title>The Global Catalogue of Microorganisms (GCM) 10K type strain sequencing project: providing services to taxonomists for standard genome sequencing and annotation.</title>
        <authorList>
            <consortium name="The Broad Institute Genomics Platform"/>
            <consortium name="The Broad Institute Genome Sequencing Center for Infectious Disease"/>
            <person name="Wu L."/>
            <person name="Ma J."/>
        </authorList>
    </citation>
    <scope>NUCLEOTIDE SEQUENCE [LARGE SCALE GENOMIC DNA]</scope>
    <source>
        <strain evidence="4">CCUG 50347</strain>
    </source>
</reference>
<sequence>MSEVRAAAATPAGSGDPTDVDAQGDVDDAGATSAARTRWGGAVAVGVPSMVLGLHSASYGQWIVDDAGITFAYARSLATGAGPVLQPGAPAVEGYSDPAWLALLVAAHRVGLFDHGAWFGVPDLVALPKVLGWLCGVGVFLCFLAAARAVCGRPVLVATVAGVVTAVIPSFAIWTTSGLENGLLALAVVGIGTTMVRAVAAGRVHVPSVAATCGALAALAALTRPEGIVYAAAYPAVVLLLRPAGARLPVRAIGTSLAAAALPVAAHLVWRVLAFGDVVPNPARAKEQGLPTLDGLAHPVVLVTYLGWSACLLAVALVAAAWARRPQVGPALVALTVPLGLALLSFAVLAPDWMEQARFATPLWPLGALVTSISGVALWGGATRRHRRLLAAAAVPVLLLSMVGWSVRAASFRAAPTVTVCAIALNTGLTTNTYADLLGVRDGSLLAVDAGGTALTSRLRFVDLAGLADRRIARHWQDDDMPGLRDHVFERVRPTFVRLWTGWAELRRSGLLADPRLARDYVLIWGPSSGGGTWVRRDVVSTPAGRSGLIEAARRGPRIAAGIERLYADPVQRWWCGPTMRPSPEGSDPMRVPPRR</sequence>
<gene>
    <name evidence="3" type="ORF">ACFPEL_04420</name>
</gene>
<accession>A0ABV9RBU1</accession>
<evidence type="ECO:0008006" key="5">
    <source>
        <dbReference type="Google" id="ProtNLM"/>
    </source>
</evidence>
<keyword evidence="2" id="KW-0472">Membrane</keyword>
<protein>
    <recommendedName>
        <fullName evidence="5">Glycosyltransferase RgtA/B/C/D-like domain-containing protein</fullName>
    </recommendedName>
</protein>
<feature type="transmembrane region" description="Helical" evidence="2">
    <location>
        <begin position="228"/>
        <end position="245"/>
    </location>
</feature>
<keyword evidence="2" id="KW-1133">Transmembrane helix</keyword>
<dbReference type="EMBL" id="JBHSIM010000008">
    <property type="protein sequence ID" value="MFC4831648.1"/>
    <property type="molecule type" value="Genomic_DNA"/>
</dbReference>